<evidence type="ECO:0000259" key="2">
    <source>
        <dbReference type="Pfam" id="PF01636"/>
    </source>
</evidence>
<sequence length="444" mass="47514">MELAALASAAIPGLSPTGVAGSPDDPRDFDAAVVLDQEGSHWRVRSPRNQEAAMRLETELQVLSGFTPRVRAGLPFRVPSVAGAVRLEGLRTFVYHDLPGRELDLEELTGLGEHIVADIGRVIAAIHALPAAVVENADLPSYTAEQFRQRRLNELDQAATTGRIPPVLLRRWENALEEKELWDFTPVVVHGDLHEDNLLVHRGRLVAVTGWTDLHVGDPADDFAWLASAGDQDFAESVLAEYTGHLTGEGGTGTAPEIPGRSGAGLPDDDIPADPFGSPAPVIPRSGPDEHLLRRAALAAEFALAQWLVRGINAGDEGMASEAQEMLRELQLDVEQHGGQEISLSEPVPLPADAPLAHAGEDVSADVESEPEDLEDADEDDDLEDGAVITDADARTGSHAAGEAPRASTDEPAESAAQTAEREEAERSASQAALARLRQRRTDY</sequence>
<keyword evidence="3" id="KW-0418">Kinase</keyword>
<dbReference type="Pfam" id="PF01636">
    <property type="entry name" value="APH"/>
    <property type="match status" value="1"/>
</dbReference>
<dbReference type="PANTHER" id="PTHR21310">
    <property type="entry name" value="AMINOGLYCOSIDE PHOSPHOTRANSFERASE-RELATED-RELATED"/>
    <property type="match status" value="1"/>
</dbReference>
<gene>
    <name evidence="3" type="ORF">SAMN04487966_101399</name>
</gene>
<feature type="compositionally biased region" description="Acidic residues" evidence="1">
    <location>
        <begin position="363"/>
        <end position="385"/>
    </location>
</feature>
<accession>A0A1I7MF74</accession>
<organism evidence="3 4">
    <name type="scientific">Micrococcus terreus</name>
    <dbReference type="NCBI Taxonomy" id="574650"/>
    <lineage>
        <taxon>Bacteria</taxon>
        <taxon>Bacillati</taxon>
        <taxon>Actinomycetota</taxon>
        <taxon>Actinomycetes</taxon>
        <taxon>Micrococcales</taxon>
        <taxon>Micrococcaceae</taxon>
        <taxon>Micrococcus</taxon>
    </lineage>
</organism>
<dbReference type="InterPro" id="IPR002575">
    <property type="entry name" value="Aminoglycoside_PTrfase"/>
</dbReference>
<dbReference type="AlphaFoldDB" id="A0A1I7MF74"/>
<dbReference type="STRING" id="574650.SAMN04487966_101399"/>
<dbReference type="InterPro" id="IPR051678">
    <property type="entry name" value="AGP_Transferase"/>
</dbReference>
<reference evidence="3 4" key="1">
    <citation type="submission" date="2016-10" db="EMBL/GenBank/DDBJ databases">
        <authorList>
            <person name="de Groot N.N."/>
        </authorList>
    </citation>
    <scope>NUCLEOTIDE SEQUENCE [LARGE SCALE GENOMIC DNA]</scope>
    <source>
        <strain evidence="3 4">CGMCC 1.7054</strain>
    </source>
</reference>
<dbReference type="PANTHER" id="PTHR21310:SF15">
    <property type="entry name" value="AMINOGLYCOSIDE PHOSPHOTRANSFERASE DOMAIN-CONTAINING PROTEIN"/>
    <property type="match status" value="1"/>
</dbReference>
<dbReference type="InterPro" id="IPR011009">
    <property type="entry name" value="Kinase-like_dom_sf"/>
</dbReference>
<evidence type="ECO:0000313" key="3">
    <source>
        <dbReference type="EMBL" id="SFV20480.1"/>
    </source>
</evidence>
<keyword evidence="3" id="KW-0808">Transferase</keyword>
<evidence type="ECO:0000313" key="4">
    <source>
        <dbReference type="Proteomes" id="UP000198881"/>
    </source>
</evidence>
<dbReference type="EMBL" id="FPCG01000001">
    <property type="protein sequence ID" value="SFV20480.1"/>
    <property type="molecule type" value="Genomic_DNA"/>
</dbReference>
<dbReference type="CDD" id="cd05152">
    <property type="entry name" value="MPH2"/>
    <property type="match status" value="1"/>
</dbReference>
<dbReference type="Gene3D" id="3.90.1200.10">
    <property type="match status" value="1"/>
</dbReference>
<feature type="domain" description="Aminoglycoside phosphotransferase" evidence="2">
    <location>
        <begin position="33"/>
        <end position="243"/>
    </location>
</feature>
<dbReference type="SUPFAM" id="SSF56112">
    <property type="entry name" value="Protein kinase-like (PK-like)"/>
    <property type="match status" value="1"/>
</dbReference>
<protein>
    <submittedName>
        <fullName evidence="3">Predicted kinase, aminoglycoside phosphotransferase (APT) family</fullName>
    </submittedName>
</protein>
<feature type="region of interest" description="Disordered" evidence="1">
    <location>
        <begin position="337"/>
        <end position="444"/>
    </location>
</feature>
<feature type="region of interest" description="Disordered" evidence="1">
    <location>
        <begin position="247"/>
        <end position="277"/>
    </location>
</feature>
<name>A0A1I7MF74_9MICC</name>
<proteinExistence type="predicted"/>
<evidence type="ECO:0000256" key="1">
    <source>
        <dbReference type="SAM" id="MobiDB-lite"/>
    </source>
</evidence>
<dbReference type="GO" id="GO:0016301">
    <property type="term" value="F:kinase activity"/>
    <property type="evidence" value="ECO:0007669"/>
    <property type="project" value="UniProtKB-KW"/>
</dbReference>
<keyword evidence="4" id="KW-1185">Reference proteome</keyword>
<dbReference type="Proteomes" id="UP000198881">
    <property type="component" value="Unassembled WGS sequence"/>
</dbReference>